<dbReference type="GO" id="GO:0006310">
    <property type="term" value="P:DNA recombination"/>
    <property type="evidence" value="ECO:0007669"/>
    <property type="project" value="UniProtKB-KW"/>
</dbReference>
<accession>T1BSK2</accession>
<evidence type="ECO:0000313" key="5">
    <source>
        <dbReference type="EMBL" id="EQD71508.1"/>
    </source>
</evidence>
<dbReference type="InterPro" id="IPR011010">
    <property type="entry name" value="DNA_brk_join_enz"/>
</dbReference>
<dbReference type="InterPro" id="IPR013762">
    <property type="entry name" value="Integrase-like_cat_sf"/>
</dbReference>
<dbReference type="InterPro" id="IPR002104">
    <property type="entry name" value="Integrase_catalytic"/>
</dbReference>
<reference evidence="5" key="2">
    <citation type="journal article" date="2014" name="ISME J.">
        <title>Microbial stratification in low pH oxic and suboxic macroscopic growths along an acid mine drainage.</title>
        <authorList>
            <person name="Mendez-Garcia C."/>
            <person name="Mesa V."/>
            <person name="Sprenger R.R."/>
            <person name="Richter M."/>
            <person name="Diez M.S."/>
            <person name="Solano J."/>
            <person name="Bargiela R."/>
            <person name="Golyshina O.V."/>
            <person name="Manteca A."/>
            <person name="Ramos J.L."/>
            <person name="Gallego J.R."/>
            <person name="Llorente I."/>
            <person name="Martins Dos Santos V.A."/>
            <person name="Jensen O.N."/>
            <person name="Pelaez A.I."/>
            <person name="Sanchez J."/>
            <person name="Ferrer M."/>
        </authorList>
    </citation>
    <scope>NUCLEOTIDE SEQUENCE</scope>
</reference>
<evidence type="ECO:0000256" key="2">
    <source>
        <dbReference type="ARBA" id="ARBA00023172"/>
    </source>
</evidence>
<dbReference type="GO" id="GO:0003677">
    <property type="term" value="F:DNA binding"/>
    <property type="evidence" value="ECO:0007669"/>
    <property type="project" value="UniProtKB-KW"/>
</dbReference>
<dbReference type="InterPro" id="IPR050090">
    <property type="entry name" value="Tyrosine_recombinase_XerCD"/>
</dbReference>
<dbReference type="EMBL" id="AUZY01002762">
    <property type="protein sequence ID" value="EQD71508.1"/>
    <property type="molecule type" value="Genomic_DNA"/>
</dbReference>
<reference evidence="5" key="1">
    <citation type="submission" date="2013-08" db="EMBL/GenBank/DDBJ databases">
        <authorList>
            <person name="Mendez C."/>
            <person name="Richter M."/>
            <person name="Ferrer M."/>
            <person name="Sanchez J."/>
        </authorList>
    </citation>
    <scope>NUCLEOTIDE SEQUENCE</scope>
</reference>
<evidence type="ECO:0000256" key="1">
    <source>
        <dbReference type="ARBA" id="ARBA00023125"/>
    </source>
</evidence>
<evidence type="ECO:0000259" key="4">
    <source>
        <dbReference type="PROSITE" id="PS51898"/>
    </source>
</evidence>
<gene>
    <name evidence="5" type="ORF">B1B_04417</name>
</gene>
<feature type="non-terminal residue" evidence="5">
    <location>
        <position position="1"/>
    </location>
</feature>
<feature type="region of interest" description="Disordered" evidence="3">
    <location>
        <begin position="1"/>
        <end position="22"/>
    </location>
</feature>
<dbReference type="PROSITE" id="PS51898">
    <property type="entry name" value="TYR_RECOMBINASE"/>
    <property type="match status" value="1"/>
</dbReference>
<proteinExistence type="predicted"/>
<protein>
    <submittedName>
        <fullName evidence="5">Phage integrase family protein</fullName>
    </submittedName>
</protein>
<dbReference type="AlphaFoldDB" id="T1BSK2"/>
<dbReference type="GO" id="GO:0015074">
    <property type="term" value="P:DNA integration"/>
    <property type="evidence" value="ECO:0007669"/>
    <property type="project" value="InterPro"/>
</dbReference>
<dbReference type="PANTHER" id="PTHR30349:SF94">
    <property type="entry name" value="INTEGRASE_RECOMBINASE HI_1414-RELATED"/>
    <property type="match status" value="1"/>
</dbReference>
<dbReference type="Pfam" id="PF00589">
    <property type="entry name" value="Phage_integrase"/>
    <property type="match status" value="1"/>
</dbReference>
<dbReference type="PANTHER" id="PTHR30349">
    <property type="entry name" value="PHAGE INTEGRASE-RELATED"/>
    <property type="match status" value="1"/>
</dbReference>
<dbReference type="Gene3D" id="1.10.150.130">
    <property type="match status" value="1"/>
</dbReference>
<sequence>WARKVESEQERGVWRDSSEAESTTLTACLDRYAREHVSRKRDPARERSHVDALRALPFASRVMARIRSADVAGARDAWTVAGHAPATIVRRMAVLSRIFNVARREWGMETLANPVAIVTKPHVANARTRRVSDAELDAICVATGSTELSSLIRLAVETAMRRGELCALRWEHVDLQGCTAHLPHTKNGHARDVPLASRAVSALRALPRRIDGQVFGLRPDSVTQAFERAAVRAGIDDVRFHDLRHEATSRLADVLQMHELAKVTGHRDPRMLMRYYHPRATDLAKKLGISAGSL</sequence>
<keyword evidence="1" id="KW-0238">DNA-binding</keyword>
<feature type="domain" description="Tyr recombinase" evidence="4">
    <location>
        <begin position="126"/>
        <end position="288"/>
    </location>
</feature>
<evidence type="ECO:0000256" key="3">
    <source>
        <dbReference type="SAM" id="MobiDB-lite"/>
    </source>
</evidence>
<keyword evidence="2" id="KW-0233">DNA recombination</keyword>
<organism evidence="5">
    <name type="scientific">mine drainage metagenome</name>
    <dbReference type="NCBI Taxonomy" id="410659"/>
    <lineage>
        <taxon>unclassified sequences</taxon>
        <taxon>metagenomes</taxon>
        <taxon>ecological metagenomes</taxon>
    </lineage>
</organism>
<dbReference type="InterPro" id="IPR010998">
    <property type="entry name" value="Integrase_recombinase_N"/>
</dbReference>
<feature type="compositionally biased region" description="Basic and acidic residues" evidence="3">
    <location>
        <begin position="1"/>
        <end position="18"/>
    </location>
</feature>
<name>T1BSK2_9ZZZZ</name>
<dbReference type="SUPFAM" id="SSF56349">
    <property type="entry name" value="DNA breaking-rejoining enzymes"/>
    <property type="match status" value="1"/>
</dbReference>
<dbReference type="Gene3D" id="1.10.443.10">
    <property type="entry name" value="Intergrase catalytic core"/>
    <property type="match status" value="1"/>
</dbReference>
<comment type="caution">
    <text evidence="5">The sequence shown here is derived from an EMBL/GenBank/DDBJ whole genome shotgun (WGS) entry which is preliminary data.</text>
</comment>
<dbReference type="CDD" id="cd00796">
    <property type="entry name" value="INT_Rci_Hp1_C"/>
    <property type="match status" value="1"/>
</dbReference>